<dbReference type="PROSITE" id="PS51354">
    <property type="entry name" value="GLUTAREDOXIN_2"/>
    <property type="match status" value="1"/>
</dbReference>
<feature type="domain" description="GST N-terminal" evidence="1">
    <location>
        <begin position="51"/>
        <end position="128"/>
    </location>
</feature>
<dbReference type="Pfam" id="PF13417">
    <property type="entry name" value="GST_N_3"/>
    <property type="match status" value="1"/>
</dbReference>
<accession>A0A4R8INS7</accession>
<dbReference type="EMBL" id="SOQX01000002">
    <property type="protein sequence ID" value="TDY02536.1"/>
    <property type="molecule type" value="Genomic_DNA"/>
</dbReference>
<keyword evidence="3" id="KW-1185">Reference proteome</keyword>
<dbReference type="InterPro" id="IPR004045">
    <property type="entry name" value="Glutathione_S-Trfase_N"/>
</dbReference>
<reference evidence="2 3" key="1">
    <citation type="submission" date="2019-03" db="EMBL/GenBank/DDBJ databases">
        <title>Genomic Encyclopedia of Type Strains, Phase IV (KMG-IV): sequencing the most valuable type-strain genomes for metagenomic binning, comparative biology and taxonomic classification.</title>
        <authorList>
            <person name="Goeker M."/>
        </authorList>
    </citation>
    <scope>NUCLEOTIDE SEQUENCE [LARGE SCALE GENOMIC DNA]</scope>
    <source>
        <strain evidence="2 3">DSM 16326</strain>
    </source>
</reference>
<dbReference type="OrthoDB" id="9793736at2"/>
<dbReference type="RefSeq" id="WP_134081604.1">
    <property type="nucleotide sequence ID" value="NZ_SOQX01000002.1"/>
</dbReference>
<dbReference type="SUPFAM" id="SSF52833">
    <property type="entry name" value="Thioredoxin-like"/>
    <property type="match status" value="1"/>
</dbReference>
<evidence type="ECO:0000259" key="1">
    <source>
        <dbReference type="Pfam" id="PF13417"/>
    </source>
</evidence>
<gene>
    <name evidence="2" type="ORF">EDC23_0911</name>
</gene>
<name>A0A4R8INS7_9GAMM</name>
<comment type="caution">
    <text evidence="2">The sequence shown here is derived from an EMBL/GenBank/DDBJ whole genome shotgun (WGS) entry which is preliminary data.</text>
</comment>
<sequence length="129" mass="15077">MKWLIRYFFKTLRLVLSPIILLLNKLTTPRGITRDPEQQQQIDAATRQLALYQFRSCPFCIKVRRAARRLSLNIEQRDALHDPTHRTALLEGGGEVKVPCLRITEHDGQVRWLYESNEIIAYLQSRFAA</sequence>
<proteinExistence type="predicted"/>
<evidence type="ECO:0000313" key="2">
    <source>
        <dbReference type="EMBL" id="TDY02536.1"/>
    </source>
</evidence>
<organism evidence="2 3">
    <name type="scientific">Thiohalophilus thiocyanatoxydans</name>
    <dbReference type="NCBI Taxonomy" id="381308"/>
    <lineage>
        <taxon>Bacteria</taxon>
        <taxon>Pseudomonadati</taxon>
        <taxon>Pseudomonadota</taxon>
        <taxon>Gammaproteobacteria</taxon>
        <taxon>Thiohalomonadales</taxon>
        <taxon>Thiohalophilaceae</taxon>
        <taxon>Thiohalophilus</taxon>
    </lineage>
</organism>
<evidence type="ECO:0000313" key="3">
    <source>
        <dbReference type="Proteomes" id="UP000294914"/>
    </source>
</evidence>
<dbReference type="Proteomes" id="UP000294914">
    <property type="component" value="Unassembled WGS sequence"/>
</dbReference>
<dbReference type="AlphaFoldDB" id="A0A4R8INS7"/>
<dbReference type="Gene3D" id="3.40.30.10">
    <property type="entry name" value="Glutaredoxin"/>
    <property type="match status" value="1"/>
</dbReference>
<protein>
    <submittedName>
        <fullName evidence="2">Glutaredoxin</fullName>
    </submittedName>
</protein>
<dbReference type="InterPro" id="IPR036249">
    <property type="entry name" value="Thioredoxin-like_sf"/>
</dbReference>